<accession>A0ABS4KRQ7</accession>
<sequence length="182" mass="21543">MGKKVKNTKEPSRKVKNINVEDINSYLYKERNLVIDFSFEGAMISCKKGEFNNFLKDNNEFIKKLRYLMSDIQKLSQKSLSELIPAGNYPHCHKTKYEQKAMEVIREIFNIIGKDDSHFEQVIGGEEIFQLGFQSEIRLFGTISANVFRVYFVDYYHDFEFDERRNTRNKKYCVFCPINSEL</sequence>
<keyword evidence="2" id="KW-1185">Reference proteome</keyword>
<dbReference type="EMBL" id="JAGGLM010000006">
    <property type="protein sequence ID" value="MBP2032712.1"/>
    <property type="molecule type" value="Genomic_DNA"/>
</dbReference>
<dbReference type="Proteomes" id="UP001519307">
    <property type="component" value="Unassembled WGS sequence"/>
</dbReference>
<gene>
    <name evidence="1" type="ORF">J2Z42_001386</name>
</gene>
<organism evidence="1 2">
    <name type="scientific">Clostridium algifaecis</name>
    <dbReference type="NCBI Taxonomy" id="1472040"/>
    <lineage>
        <taxon>Bacteria</taxon>
        <taxon>Bacillati</taxon>
        <taxon>Bacillota</taxon>
        <taxon>Clostridia</taxon>
        <taxon>Eubacteriales</taxon>
        <taxon>Clostridiaceae</taxon>
        <taxon>Clostridium</taxon>
    </lineage>
</organism>
<reference evidence="1 2" key="1">
    <citation type="submission" date="2021-03" db="EMBL/GenBank/DDBJ databases">
        <title>Genomic Encyclopedia of Type Strains, Phase IV (KMG-IV): sequencing the most valuable type-strain genomes for metagenomic binning, comparative biology and taxonomic classification.</title>
        <authorList>
            <person name="Goeker M."/>
        </authorList>
    </citation>
    <scope>NUCLEOTIDE SEQUENCE [LARGE SCALE GENOMIC DNA]</scope>
    <source>
        <strain evidence="1 2">DSM 28783</strain>
    </source>
</reference>
<comment type="caution">
    <text evidence="1">The sequence shown here is derived from an EMBL/GenBank/DDBJ whole genome shotgun (WGS) entry which is preliminary data.</text>
</comment>
<name>A0ABS4KRQ7_9CLOT</name>
<evidence type="ECO:0000313" key="1">
    <source>
        <dbReference type="EMBL" id="MBP2032712.1"/>
    </source>
</evidence>
<evidence type="ECO:0000313" key="2">
    <source>
        <dbReference type="Proteomes" id="UP001519307"/>
    </source>
</evidence>
<protein>
    <submittedName>
        <fullName evidence="1">Uncharacterized protein</fullName>
    </submittedName>
</protein>
<dbReference type="RefSeq" id="WP_209701885.1">
    <property type="nucleotide sequence ID" value="NZ_JAGGLM010000006.1"/>
</dbReference>
<proteinExistence type="predicted"/>